<dbReference type="SUPFAM" id="SSF56112">
    <property type="entry name" value="Protein kinase-like (PK-like)"/>
    <property type="match status" value="1"/>
</dbReference>
<keyword evidence="3" id="KW-0808">Transferase</keyword>
<dbReference type="AlphaFoldDB" id="A0AAD7L6Q9"/>
<comment type="caution">
    <text evidence="9">The sequence shown here is derived from an EMBL/GenBank/DDBJ whole genome shotgun (WGS) entry which is preliminary data.</text>
</comment>
<sequence>METSITGLELTVPIATESQRAWHLAALLLSIGRRTRAAVLASRCTLFAASSDLVEFLCSIPNSPILLTSDLYVTLSPVVLIAFREFVLTSNLIGSCFQPRIGAGVHSTTHESSTLLRTYTRKRKRNVHSDGGFMPVAKRGVVLNSRNAHEVDQLSLPSPKRIRYCSSGINLKLNEDVIRSTYMQPSGISLVVDKMMLTPLLFLKSSVTNLTFKSETTDSLDSQFAKDVLVLENMARDSYIQPALPLSTLEIPDVCNKDQFEEIDFETRPNVNFRIEDIEERNISSVETSNVNVTCEALDIGIIGKTRVLQSEQTQLSVTSASMKLEGNFFPPFASSFSTMQTKSDIRMINKEYWDMKHLQGKPTTENVESKAISSKTDLSAAHKQLSKLPSTSNTIHRDAMAPRRQNFGNTSEHNKNIDSLERKQHLNRGQTSTAVVKKLQQNSGDLLIKKRRGMPNSIYPEDQQGPKMLPEFESYIVENEEGSGGYGTVYKARQKSDGVTVAIKCPHADVRRQLVSNELRMLERFGGKNFIIKYKNCFKNGNSDCFVLQHVEHDRPEVLKKEIDVSQLRWYGYCMFRALASLHKEGVVHRDIKPGNFLFSRKANKGYLIDFNLALDLHHKNGSISKSKQGYVPRIDPIRLPTAKSLSPTKSRKLPEAKSSEVVNPQTKKGSKLSLDPNYLKRKTLGRLKTNDSSGSWKVIKSQGGDCSGITSVKDVTSARNSSAERLRQPLPCKGRKELINLLQEAVRSSNQEASSVPSSMRKRVAAPHRKLDNKLVCITPMPLHSTVIGSTSSGLVMNKGDDKHNREGVCVGTKGFRAPEVLFRSRHQGPKVDIWSAGVTLLYLIIGRTPFTGDPEQNIKDIAKLRGSEDLWEIAKLHNRESSFPVVFIIYYWNVVNDNLSRRLILLNCNVLPQDLYNTQALPSVTLRDWCVENNRRPDFLQLIPGSLFDLVDKCLTVNPRLRISAEEALKHEFFAPCHESLRKQRLCRQGFGLDSGTSKTSSITYQLNSQLEPQLRLS</sequence>
<dbReference type="EMBL" id="JARAOO010000010">
    <property type="protein sequence ID" value="KAJ7952581.1"/>
    <property type="molecule type" value="Genomic_DNA"/>
</dbReference>
<evidence type="ECO:0000259" key="8">
    <source>
        <dbReference type="PROSITE" id="PS50011"/>
    </source>
</evidence>
<dbReference type="InterPro" id="IPR000719">
    <property type="entry name" value="Prot_kinase_dom"/>
</dbReference>
<organism evidence="9 10">
    <name type="scientific">Quillaja saponaria</name>
    <name type="common">Soap bark tree</name>
    <dbReference type="NCBI Taxonomy" id="32244"/>
    <lineage>
        <taxon>Eukaryota</taxon>
        <taxon>Viridiplantae</taxon>
        <taxon>Streptophyta</taxon>
        <taxon>Embryophyta</taxon>
        <taxon>Tracheophyta</taxon>
        <taxon>Spermatophyta</taxon>
        <taxon>Magnoliopsida</taxon>
        <taxon>eudicotyledons</taxon>
        <taxon>Gunneridae</taxon>
        <taxon>Pentapetalae</taxon>
        <taxon>rosids</taxon>
        <taxon>fabids</taxon>
        <taxon>Fabales</taxon>
        <taxon>Quillajaceae</taxon>
        <taxon>Quillaja</taxon>
    </lineage>
</organism>
<proteinExistence type="predicted"/>
<dbReference type="PROSITE" id="PS50011">
    <property type="entry name" value="PROTEIN_KINASE_DOM"/>
    <property type="match status" value="1"/>
</dbReference>
<keyword evidence="4" id="KW-0547">Nucleotide-binding</keyword>
<dbReference type="Pfam" id="PF00069">
    <property type="entry name" value="Pkinase"/>
    <property type="match status" value="2"/>
</dbReference>
<dbReference type="SMART" id="SM00220">
    <property type="entry name" value="S_TKc"/>
    <property type="match status" value="1"/>
</dbReference>
<dbReference type="InterPro" id="IPR011009">
    <property type="entry name" value="Kinase-like_dom_sf"/>
</dbReference>
<dbReference type="GO" id="GO:0044773">
    <property type="term" value="P:mitotic DNA damage checkpoint signaling"/>
    <property type="evidence" value="ECO:0007669"/>
    <property type="project" value="TreeGrafter"/>
</dbReference>
<dbReference type="GO" id="GO:0004674">
    <property type="term" value="F:protein serine/threonine kinase activity"/>
    <property type="evidence" value="ECO:0007669"/>
    <property type="project" value="UniProtKB-KW"/>
</dbReference>
<keyword evidence="2" id="KW-0723">Serine/threonine-protein kinase</keyword>
<dbReference type="PANTHER" id="PTHR44167">
    <property type="entry name" value="OVARIAN-SPECIFIC SERINE/THREONINE-PROTEIN KINASE LOK-RELATED"/>
    <property type="match status" value="1"/>
</dbReference>
<dbReference type="InterPro" id="IPR008271">
    <property type="entry name" value="Ser/Thr_kinase_AS"/>
</dbReference>
<keyword evidence="6" id="KW-0067">ATP-binding</keyword>
<protein>
    <recommendedName>
        <fullName evidence="1">non-specific serine/threonine protein kinase</fullName>
        <ecNumber evidence="1">2.7.11.1</ecNumber>
    </recommendedName>
</protein>
<dbReference type="PROSITE" id="PS00108">
    <property type="entry name" value="PROTEIN_KINASE_ST"/>
    <property type="match status" value="1"/>
</dbReference>
<dbReference type="GO" id="GO:0005524">
    <property type="term" value="F:ATP binding"/>
    <property type="evidence" value="ECO:0007669"/>
    <property type="project" value="UniProtKB-KW"/>
</dbReference>
<feature type="region of interest" description="Disordered" evidence="7">
    <location>
        <begin position="384"/>
        <end position="416"/>
    </location>
</feature>
<dbReference type="KEGG" id="qsa:O6P43_024406"/>
<dbReference type="PANTHER" id="PTHR44167:SF23">
    <property type="entry name" value="CDC7 KINASE, ISOFORM A-RELATED"/>
    <property type="match status" value="1"/>
</dbReference>
<evidence type="ECO:0000256" key="1">
    <source>
        <dbReference type="ARBA" id="ARBA00012513"/>
    </source>
</evidence>
<evidence type="ECO:0000256" key="6">
    <source>
        <dbReference type="ARBA" id="ARBA00022840"/>
    </source>
</evidence>
<evidence type="ECO:0000256" key="4">
    <source>
        <dbReference type="ARBA" id="ARBA00022741"/>
    </source>
</evidence>
<dbReference type="EC" id="2.7.11.1" evidence="1"/>
<dbReference type="Proteomes" id="UP001163823">
    <property type="component" value="Chromosome 10"/>
</dbReference>
<dbReference type="FunFam" id="1.10.510.10:FF:001893">
    <property type="entry name" value="Probable serine/threonine-protein kinase DDB_G0291918"/>
    <property type="match status" value="1"/>
</dbReference>
<evidence type="ECO:0000256" key="7">
    <source>
        <dbReference type="SAM" id="MobiDB-lite"/>
    </source>
</evidence>
<evidence type="ECO:0000256" key="5">
    <source>
        <dbReference type="ARBA" id="ARBA00022777"/>
    </source>
</evidence>
<feature type="region of interest" description="Disordered" evidence="7">
    <location>
        <begin position="643"/>
        <end position="675"/>
    </location>
</feature>
<dbReference type="Gene3D" id="1.10.510.10">
    <property type="entry name" value="Transferase(Phosphotransferase) domain 1"/>
    <property type="match status" value="2"/>
</dbReference>
<evidence type="ECO:0000313" key="9">
    <source>
        <dbReference type="EMBL" id="KAJ7952581.1"/>
    </source>
</evidence>
<reference evidence="9" key="1">
    <citation type="journal article" date="2023" name="Science">
        <title>Elucidation of the pathway for biosynthesis of saponin adjuvants from the soapbark tree.</title>
        <authorList>
            <person name="Reed J."/>
            <person name="Orme A."/>
            <person name="El-Demerdash A."/>
            <person name="Owen C."/>
            <person name="Martin L.B.B."/>
            <person name="Misra R.C."/>
            <person name="Kikuchi S."/>
            <person name="Rejzek M."/>
            <person name="Martin A.C."/>
            <person name="Harkess A."/>
            <person name="Leebens-Mack J."/>
            <person name="Louveau T."/>
            <person name="Stephenson M.J."/>
            <person name="Osbourn A."/>
        </authorList>
    </citation>
    <scope>NUCLEOTIDE SEQUENCE</scope>
    <source>
        <strain evidence="9">S10</strain>
    </source>
</reference>
<keyword evidence="10" id="KW-1185">Reference proteome</keyword>
<evidence type="ECO:0000313" key="10">
    <source>
        <dbReference type="Proteomes" id="UP001163823"/>
    </source>
</evidence>
<evidence type="ECO:0000256" key="3">
    <source>
        <dbReference type="ARBA" id="ARBA00022679"/>
    </source>
</evidence>
<evidence type="ECO:0000256" key="2">
    <source>
        <dbReference type="ARBA" id="ARBA00022527"/>
    </source>
</evidence>
<gene>
    <name evidence="9" type="ORF">O6P43_024406</name>
</gene>
<name>A0AAD7L6Q9_QUISA</name>
<keyword evidence="5 9" id="KW-0418">Kinase</keyword>
<feature type="domain" description="Protein kinase" evidence="8">
    <location>
        <begin position="476"/>
        <end position="977"/>
    </location>
</feature>
<accession>A0AAD7L6Q9</accession>
<dbReference type="Gene3D" id="3.30.200.20">
    <property type="entry name" value="Phosphorylase Kinase, domain 1"/>
    <property type="match status" value="1"/>
</dbReference>
<dbReference type="GO" id="GO:0005634">
    <property type="term" value="C:nucleus"/>
    <property type="evidence" value="ECO:0007669"/>
    <property type="project" value="TreeGrafter"/>
</dbReference>